<dbReference type="OrthoDB" id="7274964at2"/>
<organism evidence="1 2">
    <name type="scientific">Neokomagataea tanensis</name>
    <dbReference type="NCBI Taxonomy" id="661191"/>
    <lineage>
        <taxon>Bacteria</taxon>
        <taxon>Pseudomonadati</taxon>
        <taxon>Pseudomonadota</taxon>
        <taxon>Alphaproteobacteria</taxon>
        <taxon>Acetobacterales</taxon>
        <taxon>Acetobacteraceae</taxon>
        <taxon>Neokomagataea</taxon>
    </lineage>
</organism>
<dbReference type="EMBL" id="CP032485">
    <property type="protein sequence ID" value="QDH24981.1"/>
    <property type="molecule type" value="Genomic_DNA"/>
</dbReference>
<proteinExistence type="predicted"/>
<keyword evidence="2" id="KW-1185">Reference proteome</keyword>
<reference evidence="1 2" key="1">
    <citation type="submission" date="2018-09" db="EMBL/GenBank/DDBJ databases">
        <title>The complete genome sequence of Neokomagataea tanensis NBRC 106556(T).</title>
        <authorList>
            <person name="Chua K.-O."/>
            <person name="See-Too W.-S."/>
            <person name="Hong K.-W."/>
            <person name="Yin W.-F."/>
            <person name="Chan K.-G."/>
        </authorList>
    </citation>
    <scope>NUCLEOTIDE SEQUENCE [LARGE SCALE GENOMIC DNA]</scope>
    <source>
        <strain evidence="2">AH13 \ NBRC 106556</strain>
    </source>
</reference>
<accession>A0A4Y6V8M8</accession>
<evidence type="ECO:0000313" key="2">
    <source>
        <dbReference type="Proteomes" id="UP000317214"/>
    </source>
</evidence>
<dbReference type="AlphaFoldDB" id="A0A4Y6V8M8"/>
<dbReference type="KEGG" id="ntn:D5366_06900"/>
<protein>
    <submittedName>
        <fullName evidence="1">Uncharacterized protein</fullName>
    </submittedName>
</protein>
<gene>
    <name evidence="1" type="ORF">D5366_06900</name>
</gene>
<name>A0A4Y6V8M8_9PROT</name>
<sequence>MPRSTALASESIAFQPTLSVASGQWRGLDGLAHPRMNKVRQGHTITMQQDGVRSVFSLTDMCCCERLALWSLRCLSGHFRVAPCRETRTTDGMFPEIFAPLFDAAEQAFSEAQDLMKASGQEGLDISRPGAQFLTRTESALIEAVRAAQNDDSVAVGAILQSLMLNAAVSAHVKSALTLLAECMAGAGHWLLQEGETE</sequence>
<evidence type="ECO:0000313" key="1">
    <source>
        <dbReference type="EMBL" id="QDH24981.1"/>
    </source>
</evidence>
<dbReference type="RefSeq" id="WP_141492831.1">
    <property type="nucleotide sequence ID" value="NZ_CP032485.1"/>
</dbReference>
<dbReference type="Proteomes" id="UP000317214">
    <property type="component" value="Chromosome"/>
</dbReference>